<proteinExistence type="predicted"/>
<keyword evidence="2" id="KW-0732">Signal</keyword>
<reference evidence="3" key="1">
    <citation type="submission" date="2020-10" db="EMBL/GenBank/DDBJ databases">
        <authorList>
            <person name="Gilroy R."/>
        </authorList>
    </citation>
    <scope>NUCLEOTIDE SEQUENCE</scope>
    <source>
        <strain evidence="3">CHK199-13235</strain>
    </source>
</reference>
<feature type="transmembrane region" description="Helical" evidence="1">
    <location>
        <begin position="121"/>
        <end position="142"/>
    </location>
</feature>
<organism evidence="3 4">
    <name type="scientific">Candidatus Merdivicinus excrementipullorum</name>
    <dbReference type="NCBI Taxonomy" id="2840867"/>
    <lineage>
        <taxon>Bacteria</taxon>
        <taxon>Bacillati</taxon>
        <taxon>Bacillota</taxon>
        <taxon>Clostridia</taxon>
        <taxon>Eubacteriales</taxon>
        <taxon>Oscillospiraceae</taxon>
        <taxon>Oscillospiraceae incertae sedis</taxon>
        <taxon>Candidatus Merdivicinus</taxon>
    </lineage>
</organism>
<feature type="signal peptide" evidence="2">
    <location>
        <begin position="1"/>
        <end position="25"/>
    </location>
</feature>
<evidence type="ECO:0000256" key="2">
    <source>
        <dbReference type="SAM" id="SignalP"/>
    </source>
</evidence>
<keyword evidence="1" id="KW-1133">Transmembrane helix</keyword>
<evidence type="ECO:0000313" key="4">
    <source>
        <dbReference type="Proteomes" id="UP000824002"/>
    </source>
</evidence>
<dbReference type="InterPro" id="IPR014194">
    <property type="entry name" value="Spore_III_AE"/>
</dbReference>
<protein>
    <submittedName>
        <fullName evidence="3">Stage III sporulation protein AE</fullName>
    </submittedName>
</protein>
<gene>
    <name evidence="3" type="ORF">IAB51_07640</name>
</gene>
<feature type="transmembrane region" description="Helical" evidence="1">
    <location>
        <begin position="263"/>
        <end position="280"/>
    </location>
</feature>
<dbReference type="Pfam" id="PF09546">
    <property type="entry name" value="Spore_III_AE"/>
    <property type="match status" value="1"/>
</dbReference>
<feature type="transmembrane region" description="Helical" evidence="1">
    <location>
        <begin position="292"/>
        <end position="310"/>
    </location>
</feature>
<feature type="transmembrane region" description="Helical" evidence="1">
    <location>
        <begin position="346"/>
        <end position="373"/>
    </location>
</feature>
<comment type="caution">
    <text evidence="3">The sequence shown here is derived from an EMBL/GenBank/DDBJ whole genome shotgun (WGS) entry which is preliminary data.</text>
</comment>
<evidence type="ECO:0000313" key="3">
    <source>
        <dbReference type="EMBL" id="HIS76669.1"/>
    </source>
</evidence>
<sequence>MWRKAALCLVLLAAVWFFIPGTAYAADTETQVEEQLEKSGVKELLPLIPEEGEGVAENEELIQGDISGWTPQAVFSALFETLREKLGAPLKLLGSLCGILLLCALLRAISGEMENSDCQGAFRVAGSLCASAAILTAVIPVIERAAKAIGELSAFMMGFIPVYSGVIAVSGRPASAVAYQTVTLAAAQFFSQLANTMIVPLVGIFLAVCAAGSVTEGVDVKGIAQGAKSLAMWVLGLCLTIFVALLTLQSLTAGAADNVGTRAVKFVISSAVPVVGGALSEAYSSLSGCLGLVKNAVGIFGIVVMAASFLPVLISVGLTMLALNLAGCVGDILGESRTAGIMRSASSALAVLGGLILCYGMMILSSAAILLWMGTPG</sequence>
<feature type="chain" id="PRO_5039015700" evidence="2">
    <location>
        <begin position="26"/>
        <end position="377"/>
    </location>
</feature>
<dbReference type="EMBL" id="DVJP01000050">
    <property type="protein sequence ID" value="HIS76669.1"/>
    <property type="molecule type" value="Genomic_DNA"/>
</dbReference>
<dbReference type="AlphaFoldDB" id="A0A9D1FMY7"/>
<evidence type="ECO:0000256" key="1">
    <source>
        <dbReference type="SAM" id="Phobius"/>
    </source>
</evidence>
<keyword evidence="1" id="KW-0812">Transmembrane</keyword>
<dbReference type="Proteomes" id="UP000824002">
    <property type="component" value="Unassembled WGS sequence"/>
</dbReference>
<feature type="transmembrane region" description="Helical" evidence="1">
    <location>
        <begin position="92"/>
        <end position="109"/>
    </location>
</feature>
<feature type="transmembrane region" description="Helical" evidence="1">
    <location>
        <begin position="148"/>
        <end position="169"/>
    </location>
</feature>
<accession>A0A9D1FMY7</accession>
<name>A0A9D1FMY7_9FIRM</name>
<reference evidence="3" key="2">
    <citation type="journal article" date="2021" name="PeerJ">
        <title>Extensive microbial diversity within the chicken gut microbiome revealed by metagenomics and culture.</title>
        <authorList>
            <person name="Gilroy R."/>
            <person name="Ravi A."/>
            <person name="Getino M."/>
            <person name="Pursley I."/>
            <person name="Horton D.L."/>
            <person name="Alikhan N.F."/>
            <person name="Baker D."/>
            <person name="Gharbi K."/>
            <person name="Hall N."/>
            <person name="Watson M."/>
            <person name="Adriaenssens E.M."/>
            <person name="Foster-Nyarko E."/>
            <person name="Jarju S."/>
            <person name="Secka A."/>
            <person name="Antonio M."/>
            <person name="Oren A."/>
            <person name="Chaudhuri R.R."/>
            <person name="La Ragione R."/>
            <person name="Hildebrand F."/>
            <person name="Pallen M.J."/>
        </authorList>
    </citation>
    <scope>NUCLEOTIDE SEQUENCE</scope>
    <source>
        <strain evidence="3">CHK199-13235</strain>
    </source>
</reference>
<keyword evidence="1" id="KW-0472">Membrane</keyword>
<feature type="transmembrane region" description="Helical" evidence="1">
    <location>
        <begin position="230"/>
        <end position="251"/>
    </location>
</feature>
<feature type="transmembrane region" description="Helical" evidence="1">
    <location>
        <begin position="197"/>
        <end position="218"/>
    </location>
</feature>